<dbReference type="Proteomes" id="UP001189429">
    <property type="component" value="Unassembled WGS sequence"/>
</dbReference>
<organism evidence="2 3">
    <name type="scientific">Prorocentrum cordatum</name>
    <dbReference type="NCBI Taxonomy" id="2364126"/>
    <lineage>
        <taxon>Eukaryota</taxon>
        <taxon>Sar</taxon>
        <taxon>Alveolata</taxon>
        <taxon>Dinophyceae</taxon>
        <taxon>Prorocentrales</taxon>
        <taxon>Prorocentraceae</taxon>
        <taxon>Prorocentrum</taxon>
    </lineage>
</organism>
<sequence>MVRGLCASHGNRRTMRQSFSRTSWHELAGKSSNTQWAYRHILQTYGTDLQHRDPSKVFLTVGDADTLFHPQYLSALSLQALQMSVQERSWSFWQPPVFIMRNLFSVPGPTRVSSYATVSFELGGLANQKVGHHFCYSSYSTTLALTMHPLVDGWDRDVIAEDHHMFCKGFFAAVRESLSKPKAPGIPAPKPEVRLQPVFLPALSYLVDAGESNTAKGWLRSCHARFVQARRHSQGIAELSYVILQYVSLVQRAGFWKLPFRTHTQVWGIMSKMGMVHIISQVHSFALINTFVYMAIEAVRWALGGGLSVLLGDIAANGASTALASQSLGGIGWTGITAIFGPVPPIAMLMGWVTYTVVRDVVEGRLTEAMPAEREGGEGPRALVPVVPDVDGSALAEPGAKVGDLGWKARALLCVQILTDHVNYAEITMFGYGFIPAILAAWSLMRRGTEFEYIVAAKPTC</sequence>
<keyword evidence="3" id="KW-1185">Reference proteome</keyword>
<protein>
    <submittedName>
        <fullName evidence="2">Uncharacterized protein</fullName>
    </submittedName>
</protein>
<feature type="transmembrane region" description="Helical" evidence="1">
    <location>
        <begin position="424"/>
        <end position="444"/>
    </location>
</feature>
<keyword evidence="1" id="KW-0472">Membrane</keyword>
<keyword evidence="1" id="KW-1133">Transmembrane helix</keyword>
<gene>
    <name evidence="2" type="ORF">PCOR1329_LOCUS75036</name>
</gene>
<accession>A0ABN9XEE8</accession>
<evidence type="ECO:0000256" key="1">
    <source>
        <dbReference type="SAM" id="Phobius"/>
    </source>
</evidence>
<evidence type="ECO:0000313" key="3">
    <source>
        <dbReference type="Proteomes" id="UP001189429"/>
    </source>
</evidence>
<evidence type="ECO:0000313" key="2">
    <source>
        <dbReference type="EMBL" id="CAK0896624.1"/>
    </source>
</evidence>
<name>A0ABN9XEE8_9DINO</name>
<comment type="caution">
    <text evidence="2">The sequence shown here is derived from an EMBL/GenBank/DDBJ whole genome shotgun (WGS) entry which is preliminary data.</text>
</comment>
<dbReference type="PANTHER" id="PTHR36851:SF1">
    <property type="entry name" value="GLYCO_TRANS_2-LIKE DOMAIN-CONTAINING PROTEIN"/>
    <property type="match status" value="1"/>
</dbReference>
<reference evidence="2" key="1">
    <citation type="submission" date="2023-10" db="EMBL/GenBank/DDBJ databases">
        <authorList>
            <person name="Chen Y."/>
            <person name="Shah S."/>
            <person name="Dougan E. K."/>
            <person name="Thang M."/>
            <person name="Chan C."/>
        </authorList>
    </citation>
    <scope>NUCLEOTIDE SEQUENCE [LARGE SCALE GENOMIC DNA]</scope>
</reference>
<keyword evidence="1" id="KW-0812">Transmembrane</keyword>
<dbReference type="PANTHER" id="PTHR36851">
    <property type="entry name" value="UNNAMED PRODUCT"/>
    <property type="match status" value="1"/>
</dbReference>
<dbReference type="EMBL" id="CAUYUJ010020215">
    <property type="protein sequence ID" value="CAK0896624.1"/>
    <property type="molecule type" value="Genomic_DNA"/>
</dbReference>
<proteinExistence type="predicted"/>